<feature type="region of interest" description="Disordered" evidence="1">
    <location>
        <begin position="1"/>
        <end position="62"/>
    </location>
</feature>
<accession>A0A392WF68</accession>
<dbReference type="EMBL" id="LXQA011433757">
    <property type="protein sequence ID" value="MCI97130.1"/>
    <property type="molecule type" value="Genomic_DNA"/>
</dbReference>
<evidence type="ECO:0000256" key="1">
    <source>
        <dbReference type="SAM" id="MobiDB-lite"/>
    </source>
</evidence>
<dbReference type="AlphaFoldDB" id="A0A392WF68"/>
<feature type="non-terminal residue" evidence="2">
    <location>
        <position position="62"/>
    </location>
</feature>
<evidence type="ECO:0000313" key="3">
    <source>
        <dbReference type="Proteomes" id="UP000265520"/>
    </source>
</evidence>
<name>A0A392WF68_9FABA</name>
<sequence>MEQETLSPAKDKKSSSTDGINWENMESEEDSPARIGGSTIPPVSSTSKLSADVGISQEEFKK</sequence>
<organism evidence="2 3">
    <name type="scientific">Trifolium medium</name>
    <dbReference type="NCBI Taxonomy" id="97028"/>
    <lineage>
        <taxon>Eukaryota</taxon>
        <taxon>Viridiplantae</taxon>
        <taxon>Streptophyta</taxon>
        <taxon>Embryophyta</taxon>
        <taxon>Tracheophyta</taxon>
        <taxon>Spermatophyta</taxon>
        <taxon>Magnoliopsida</taxon>
        <taxon>eudicotyledons</taxon>
        <taxon>Gunneridae</taxon>
        <taxon>Pentapetalae</taxon>
        <taxon>rosids</taxon>
        <taxon>fabids</taxon>
        <taxon>Fabales</taxon>
        <taxon>Fabaceae</taxon>
        <taxon>Papilionoideae</taxon>
        <taxon>50 kb inversion clade</taxon>
        <taxon>NPAAA clade</taxon>
        <taxon>Hologalegina</taxon>
        <taxon>IRL clade</taxon>
        <taxon>Trifolieae</taxon>
        <taxon>Trifolium</taxon>
    </lineage>
</organism>
<protein>
    <submittedName>
        <fullName evidence="2">Uncharacterized protein</fullName>
    </submittedName>
</protein>
<reference evidence="2 3" key="1">
    <citation type="journal article" date="2018" name="Front. Plant Sci.">
        <title>Red Clover (Trifolium pratense) and Zigzag Clover (T. medium) - A Picture of Genomic Similarities and Differences.</title>
        <authorList>
            <person name="Dluhosova J."/>
            <person name="Istvanek J."/>
            <person name="Nedelnik J."/>
            <person name="Repkova J."/>
        </authorList>
    </citation>
    <scope>NUCLEOTIDE SEQUENCE [LARGE SCALE GENOMIC DNA]</scope>
    <source>
        <strain evidence="3">cv. 10/8</strain>
        <tissue evidence="2">Leaf</tissue>
    </source>
</reference>
<comment type="caution">
    <text evidence="2">The sequence shown here is derived from an EMBL/GenBank/DDBJ whole genome shotgun (WGS) entry which is preliminary data.</text>
</comment>
<evidence type="ECO:0000313" key="2">
    <source>
        <dbReference type="EMBL" id="MCI97130.1"/>
    </source>
</evidence>
<proteinExistence type="predicted"/>
<dbReference type="Proteomes" id="UP000265520">
    <property type="component" value="Unassembled WGS sequence"/>
</dbReference>
<keyword evidence="3" id="KW-1185">Reference proteome</keyword>